<name>A0A4Q0VF71_9LACO</name>
<gene>
    <name evidence="4" type="ORF">DXH47_11050</name>
</gene>
<organism evidence="4 5">
    <name type="scientific">Levilactobacillus suantsaii</name>
    <dbReference type="NCBI Taxonomy" id="2292255"/>
    <lineage>
        <taxon>Bacteria</taxon>
        <taxon>Bacillati</taxon>
        <taxon>Bacillota</taxon>
        <taxon>Bacilli</taxon>
        <taxon>Lactobacillales</taxon>
        <taxon>Lactobacillaceae</taxon>
        <taxon>Levilactobacillus</taxon>
    </lineage>
</organism>
<dbReference type="Gene3D" id="3.20.20.70">
    <property type="entry name" value="Aldolase class I"/>
    <property type="match status" value="1"/>
</dbReference>
<sequence length="372" mass="41037">MAKFTDELKLPSGVTLKNRLMMSPMTTRQSFFDGEVTTDEIKYYERRAHGVGAIITGAANVEPLGKGWPGELSIADDTMVPRLHDLASAIQGAGAKAIVQIFHAGRMTHKATLGGEQIVSASAVPALRPDAETPREMTEDEILATIDAFGAATRRVIEAGFDGIELHGANTYLLQQFYSPHSNRRTDKWGGSRENRYRFIGAVLDSVFAAVKQYAKKPFIVGYRVSPEEFETPGIRFADTLALLEKLVQTPLDYIHISLNNFDRVARAEDYQDKSILAYVNEAVHGRVPVVGVGQVRQRADVEQVLATSDLVAVGEQLLYDPDWATNLLAGKESAGDLTTASFETLFNREQDQFALPLRTFLGERYQSTPNI</sequence>
<dbReference type="GO" id="GO:0010181">
    <property type="term" value="F:FMN binding"/>
    <property type="evidence" value="ECO:0007669"/>
    <property type="project" value="InterPro"/>
</dbReference>
<evidence type="ECO:0000313" key="5">
    <source>
        <dbReference type="Proteomes" id="UP000290602"/>
    </source>
</evidence>
<evidence type="ECO:0000259" key="3">
    <source>
        <dbReference type="Pfam" id="PF00724"/>
    </source>
</evidence>
<dbReference type="PANTHER" id="PTHR43656:SF2">
    <property type="entry name" value="BINDING OXIDOREDUCTASE, PUTATIVE (AFU_ORTHOLOGUE AFUA_2G08260)-RELATED"/>
    <property type="match status" value="1"/>
</dbReference>
<dbReference type="Proteomes" id="UP000290602">
    <property type="component" value="Unassembled WGS sequence"/>
</dbReference>
<dbReference type="InterPro" id="IPR001155">
    <property type="entry name" value="OxRdtase_FMN_N"/>
</dbReference>
<comment type="caution">
    <text evidence="4">The sequence shown here is derived from an EMBL/GenBank/DDBJ whole genome shotgun (WGS) entry which is preliminary data.</text>
</comment>
<dbReference type="InterPro" id="IPR051799">
    <property type="entry name" value="NADH_flavin_oxidoreductase"/>
</dbReference>
<dbReference type="GO" id="GO:0016491">
    <property type="term" value="F:oxidoreductase activity"/>
    <property type="evidence" value="ECO:0007669"/>
    <property type="project" value="UniProtKB-KW"/>
</dbReference>
<keyword evidence="1" id="KW-0285">Flavoprotein</keyword>
<protein>
    <submittedName>
        <fullName evidence="4">NADH-dependent flavin oxidoreductase</fullName>
    </submittedName>
</protein>
<dbReference type="PANTHER" id="PTHR43656">
    <property type="entry name" value="BINDING OXIDOREDUCTASE, PUTATIVE (AFU_ORTHOLOGUE AFUA_2G08260)-RELATED"/>
    <property type="match status" value="1"/>
</dbReference>
<accession>A0A4Q0VF71</accession>
<evidence type="ECO:0000256" key="2">
    <source>
        <dbReference type="ARBA" id="ARBA00023002"/>
    </source>
</evidence>
<dbReference type="RefSeq" id="WP_129033354.1">
    <property type="nucleotide sequence ID" value="NZ_CP059603.1"/>
</dbReference>
<feature type="domain" description="NADH:flavin oxidoreductase/NADH oxidase N-terminal" evidence="3">
    <location>
        <begin position="14"/>
        <end position="329"/>
    </location>
</feature>
<proteinExistence type="predicted"/>
<keyword evidence="2" id="KW-0560">Oxidoreductase</keyword>
<dbReference type="SUPFAM" id="SSF51395">
    <property type="entry name" value="FMN-linked oxidoreductases"/>
    <property type="match status" value="1"/>
</dbReference>
<dbReference type="InterPro" id="IPR013785">
    <property type="entry name" value="Aldolase_TIM"/>
</dbReference>
<dbReference type="EMBL" id="QXIL01000036">
    <property type="protein sequence ID" value="RXI76101.1"/>
    <property type="molecule type" value="Genomic_DNA"/>
</dbReference>
<reference evidence="4 5" key="1">
    <citation type="submission" date="2018-08" db="EMBL/GenBank/DDBJ databases">
        <title>Lactobacillus suantsai sp. nov., isolated from traditional fermented suan-tsai in Taiwan.</title>
        <authorList>
            <person name="Huang C.-H."/>
        </authorList>
    </citation>
    <scope>NUCLEOTIDE SEQUENCE [LARGE SCALE GENOMIC DNA]</scope>
    <source>
        <strain evidence="4 5">BCRC 12945</strain>
    </source>
</reference>
<dbReference type="AlphaFoldDB" id="A0A4Q0VF71"/>
<dbReference type="Pfam" id="PF00724">
    <property type="entry name" value="Oxidored_FMN"/>
    <property type="match status" value="1"/>
</dbReference>
<evidence type="ECO:0000256" key="1">
    <source>
        <dbReference type="ARBA" id="ARBA00022630"/>
    </source>
</evidence>
<keyword evidence="5" id="KW-1185">Reference proteome</keyword>
<dbReference type="CDD" id="cd04735">
    <property type="entry name" value="OYE_like_4_FMN"/>
    <property type="match status" value="1"/>
</dbReference>
<evidence type="ECO:0000313" key="4">
    <source>
        <dbReference type="EMBL" id="RXI76101.1"/>
    </source>
</evidence>
<dbReference type="OrthoDB" id="9772736at2"/>